<gene>
    <name evidence="1" type="ORF">PBF_16709</name>
</gene>
<dbReference type="Proteomes" id="UP000019270">
    <property type="component" value="Unassembled WGS sequence"/>
</dbReference>
<comment type="caution">
    <text evidence="1">The sequence shown here is derived from an EMBL/GenBank/DDBJ whole genome shotgun (WGS) entry which is preliminary data.</text>
</comment>
<dbReference type="AlphaFoldDB" id="W7LDE3"/>
<dbReference type="Gene3D" id="3.40.50.360">
    <property type="match status" value="1"/>
</dbReference>
<reference evidence="2" key="1">
    <citation type="submission" date="2013-03" db="EMBL/GenBank/DDBJ databases">
        <title>Draft genome sequence of Bacillus firmus DS1.</title>
        <authorList>
            <person name="Peng D."/>
            <person name="Zhu L."/>
            <person name="Sun M."/>
        </authorList>
    </citation>
    <scope>NUCLEOTIDE SEQUENCE [LARGE SCALE GENOMIC DNA]</scope>
    <source>
        <strain evidence="2">DS1</strain>
    </source>
</reference>
<dbReference type="EMBL" id="APVL01000012">
    <property type="protein sequence ID" value="EWG10039.1"/>
    <property type="molecule type" value="Genomic_DNA"/>
</dbReference>
<sequence length="77" mass="8570">MQLQPAQGGAVGGFNALNQLRLIIRSLHANVLTEQVIVNARSFDESQYIKDDQSNQQVASLVQEVLSETSFRLQINQ</sequence>
<dbReference type="InterPro" id="IPR029039">
    <property type="entry name" value="Flavoprotein-like_sf"/>
</dbReference>
<dbReference type="SUPFAM" id="SSF52218">
    <property type="entry name" value="Flavoproteins"/>
    <property type="match status" value="1"/>
</dbReference>
<reference evidence="1 2" key="2">
    <citation type="journal article" date="2016" name="Sci. Rep.">
        <title>A novel serine protease, Sep1, from Bacillus firmus DS-1 has nematicidal activity and degrades multiple intestinal-associated nematode proteins.</title>
        <authorList>
            <person name="Geng C."/>
            <person name="Nie X."/>
            <person name="Tang Z."/>
            <person name="Zhang Y."/>
            <person name="Lin J."/>
            <person name="Sun M."/>
            <person name="Peng D."/>
        </authorList>
    </citation>
    <scope>NUCLEOTIDE SEQUENCE [LARGE SCALE GENOMIC DNA]</scope>
    <source>
        <strain evidence="1 2">DS1</strain>
    </source>
</reference>
<organism evidence="1 2">
    <name type="scientific">Cytobacillus firmus DS1</name>
    <dbReference type="NCBI Taxonomy" id="1307436"/>
    <lineage>
        <taxon>Bacteria</taxon>
        <taxon>Bacillati</taxon>
        <taxon>Bacillota</taxon>
        <taxon>Bacilli</taxon>
        <taxon>Bacillales</taxon>
        <taxon>Bacillaceae</taxon>
        <taxon>Cytobacillus</taxon>
    </lineage>
</organism>
<dbReference type="PATRIC" id="fig|1307436.3.peg.3585"/>
<name>W7LDE3_CYTFI</name>
<evidence type="ECO:0000313" key="2">
    <source>
        <dbReference type="Proteomes" id="UP000019270"/>
    </source>
</evidence>
<evidence type="ECO:0000313" key="1">
    <source>
        <dbReference type="EMBL" id="EWG10039.1"/>
    </source>
</evidence>
<accession>W7LDE3</accession>
<dbReference type="RefSeq" id="WP_035331082.1">
    <property type="nucleotide sequence ID" value="NZ_APVL01000012.1"/>
</dbReference>
<proteinExistence type="predicted"/>
<protein>
    <submittedName>
        <fullName evidence="1">Uncharacterized protein</fullName>
    </submittedName>
</protein>